<keyword evidence="5 6" id="KW-0472">Membrane</keyword>
<name>A0A9R1WI50_LACSA</name>
<comment type="subcellular location">
    <subcellularLocation>
        <location evidence="1">Membrane</location>
    </subcellularLocation>
</comment>
<feature type="transmembrane region" description="Helical" evidence="6">
    <location>
        <begin position="130"/>
        <end position="149"/>
    </location>
</feature>
<dbReference type="Proteomes" id="UP000235145">
    <property type="component" value="Unassembled WGS sequence"/>
</dbReference>
<keyword evidence="4 6" id="KW-1133">Transmembrane helix</keyword>
<dbReference type="GO" id="GO:0016020">
    <property type="term" value="C:membrane"/>
    <property type="evidence" value="ECO:0007669"/>
    <property type="project" value="UniProtKB-SubCell"/>
</dbReference>
<evidence type="ECO:0000256" key="5">
    <source>
        <dbReference type="ARBA" id="ARBA00023136"/>
    </source>
</evidence>
<dbReference type="OrthoDB" id="776561at2759"/>
<evidence type="ECO:0000256" key="1">
    <source>
        <dbReference type="ARBA" id="ARBA00004370"/>
    </source>
</evidence>
<reference evidence="7 8" key="1">
    <citation type="journal article" date="2017" name="Nat. Commun.">
        <title>Genome assembly with in vitro proximity ligation data and whole-genome triplication in lettuce.</title>
        <authorList>
            <person name="Reyes-Chin-Wo S."/>
            <person name="Wang Z."/>
            <person name="Yang X."/>
            <person name="Kozik A."/>
            <person name="Arikit S."/>
            <person name="Song C."/>
            <person name="Xia L."/>
            <person name="Froenicke L."/>
            <person name="Lavelle D.O."/>
            <person name="Truco M.J."/>
            <person name="Xia R."/>
            <person name="Zhu S."/>
            <person name="Xu C."/>
            <person name="Xu H."/>
            <person name="Xu X."/>
            <person name="Cox K."/>
            <person name="Korf I."/>
            <person name="Meyers B.C."/>
            <person name="Michelmore R.W."/>
        </authorList>
    </citation>
    <scope>NUCLEOTIDE SEQUENCE [LARGE SCALE GENOMIC DNA]</scope>
    <source>
        <strain evidence="8">cv. Salinas</strain>
        <tissue evidence="7">Seedlings</tissue>
    </source>
</reference>
<dbReference type="EMBL" id="NBSK02000001">
    <property type="protein sequence ID" value="KAJ0225650.1"/>
    <property type="molecule type" value="Genomic_DNA"/>
</dbReference>
<comment type="similarity">
    <text evidence="2">Belongs to the UPF0496 family.</text>
</comment>
<proteinExistence type="inferred from homology"/>
<dbReference type="PANTHER" id="PTHR31113:SF2">
    <property type="entry name" value="OS04G0423200 PROTEIN"/>
    <property type="match status" value="1"/>
</dbReference>
<protein>
    <submittedName>
        <fullName evidence="7">Uncharacterized protein</fullName>
    </submittedName>
</protein>
<dbReference type="InterPro" id="IPR007749">
    <property type="entry name" value="DUF677"/>
</dbReference>
<sequence>MKVLIRDYFAVSSEGSKICIEILKSIIQVRSNYAPIQQILNIVLQDCPHQSNVANDSKLSNLITHNNPFFNISNKDFEVISEKYSSALHKMKIRRRKVDRKIKLISYFNKASGICLTTVCGFLAVTAMALAAHTLSALVMGPMIFSLPLKSLKKKLGSL</sequence>
<evidence type="ECO:0000256" key="6">
    <source>
        <dbReference type="SAM" id="Phobius"/>
    </source>
</evidence>
<evidence type="ECO:0000313" key="8">
    <source>
        <dbReference type="Proteomes" id="UP000235145"/>
    </source>
</evidence>
<keyword evidence="8" id="KW-1185">Reference proteome</keyword>
<evidence type="ECO:0000256" key="2">
    <source>
        <dbReference type="ARBA" id="ARBA00009074"/>
    </source>
</evidence>
<evidence type="ECO:0000313" key="7">
    <source>
        <dbReference type="EMBL" id="KAJ0225650.1"/>
    </source>
</evidence>
<feature type="transmembrane region" description="Helical" evidence="6">
    <location>
        <begin position="104"/>
        <end position="124"/>
    </location>
</feature>
<organism evidence="7 8">
    <name type="scientific">Lactuca sativa</name>
    <name type="common">Garden lettuce</name>
    <dbReference type="NCBI Taxonomy" id="4236"/>
    <lineage>
        <taxon>Eukaryota</taxon>
        <taxon>Viridiplantae</taxon>
        <taxon>Streptophyta</taxon>
        <taxon>Embryophyta</taxon>
        <taxon>Tracheophyta</taxon>
        <taxon>Spermatophyta</taxon>
        <taxon>Magnoliopsida</taxon>
        <taxon>eudicotyledons</taxon>
        <taxon>Gunneridae</taxon>
        <taxon>Pentapetalae</taxon>
        <taxon>asterids</taxon>
        <taxon>campanulids</taxon>
        <taxon>Asterales</taxon>
        <taxon>Asteraceae</taxon>
        <taxon>Cichorioideae</taxon>
        <taxon>Cichorieae</taxon>
        <taxon>Lactucinae</taxon>
        <taxon>Lactuca</taxon>
    </lineage>
</organism>
<comment type="caution">
    <text evidence="7">The sequence shown here is derived from an EMBL/GenBank/DDBJ whole genome shotgun (WGS) entry which is preliminary data.</text>
</comment>
<evidence type="ECO:0000256" key="3">
    <source>
        <dbReference type="ARBA" id="ARBA00022692"/>
    </source>
</evidence>
<keyword evidence="3 6" id="KW-0812">Transmembrane</keyword>
<dbReference type="AlphaFoldDB" id="A0A9R1WI50"/>
<gene>
    <name evidence="7" type="ORF">LSAT_V11C100003010</name>
</gene>
<accession>A0A9R1WI50</accession>
<dbReference type="PANTHER" id="PTHR31113">
    <property type="entry name" value="UPF0496 PROTEIN 3-RELATED"/>
    <property type="match status" value="1"/>
</dbReference>
<evidence type="ECO:0000256" key="4">
    <source>
        <dbReference type="ARBA" id="ARBA00022989"/>
    </source>
</evidence>